<dbReference type="EMBL" id="JAKOGI010001008">
    <property type="protein sequence ID" value="KAJ8428418.1"/>
    <property type="molecule type" value="Genomic_DNA"/>
</dbReference>
<dbReference type="InterPro" id="IPR036875">
    <property type="entry name" value="Znf_CCHC_sf"/>
</dbReference>
<accession>A0A9Q1JP33</accession>
<proteinExistence type="predicted"/>
<dbReference type="Proteomes" id="UP001153076">
    <property type="component" value="Unassembled WGS sequence"/>
</dbReference>
<organism evidence="2 3">
    <name type="scientific">Carnegiea gigantea</name>
    <dbReference type="NCBI Taxonomy" id="171969"/>
    <lineage>
        <taxon>Eukaryota</taxon>
        <taxon>Viridiplantae</taxon>
        <taxon>Streptophyta</taxon>
        <taxon>Embryophyta</taxon>
        <taxon>Tracheophyta</taxon>
        <taxon>Spermatophyta</taxon>
        <taxon>Magnoliopsida</taxon>
        <taxon>eudicotyledons</taxon>
        <taxon>Gunneridae</taxon>
        <taxon>Pentapetalae</taxon>
        <taxon>Caryophyllales</taxon>
        <taxon>Cactineae</taxon>
        <taxon>Cactaceae</taxon>
        <taxon>Cactoideae</taxon>
        <taxon>Echinocereeae</taxon>
        <taxon>Carnegiea</taxon>
    </lineage>
</organism>
<gene>
    <name evidence="2" type="ORF">Cgig2_010401</name>
</gene>
<keyword evidence="3" id="KW-1185">Reference proteome</keyword>
<dbReference type="SUPFAM" id="SSF57756">
    <property type="entry name" value="Retrovirus zinc finger-like domains"/>
    <property type="match status" value="1"/>
</dbReference>
<protein>
    <submittedName>
        <fullName evidence="2">Uncharacterized protein</fullName>
    </submittedName>
</protein>
<dbReference type="AlphaFoldDB" id="A0A9Q1JP33"/>
<sequence length="173" mass="20469">MKHKRTHKKGTLERWKGIDQKKTKSCSICKQHGHIKPMCPLKENIRQARGEAERRRTVEEAMKISIYRQSEAEDVASYRDIVWNDKREERMKGCWGFGNLELKRKKPALGNPPENSSFPTPKMAVGKRERRAMESERERERERELTERVHRRNGRRAEVFLAIMLVGGNRNWT</sequence>
<feature type="compositionally biased region" description="Basic and acidic residues" evidence="1">
    <location>
        <begin position="131"/>
        <end position="148"/>
    </location>
</feature>
<evidence type="ECO:0000256" key="1">
    <source>
        <dbReference type="SAM" id="MobiDB-lite"/>
    </source>
</evidence>
<reference evidence="2" key="1">
    <citation type="submission" date="2022-04" db="EMBL/GenBank/DDBJ databases">
        <title>Carnegiea gigantea Genome sequencing and assembly v2.</title>
        <authorList>
            <person name="Copetti D."/>
            <person name="Sanderson M.J."/>
            <person name="Burquez A."/>
            <person name="Wojciechowski M.F."/>
        </authorList>
    </citation>
    <scope>NUCLEOTIDE SEQUENCE</scope>
    <source>
        <strain evidence="2">SGP5-SGP5p</strain>
        <tissue evidence="2">Aerial part</tissue>
    </source>
</reference>
<name>A0A9Q1JP33_9CARY</name>
<comment type="caution">
    <text evidence="2">The sequence shown here is derived from an EMBL/GenBank/DDBJ whole genome shotgun (WGS) entry which is preliminary data.</text>
</comment>
<evidence type="ECO:0000313" key="3">
    <source>
        <dbReference type="Proteomes" id="UP001153076"/>
    </source>
</evidence>
<dbReference type="GO" id="GO:0003676">
    <property type="term" value="F:nucleic acid binding"/>
    <property type="evidence" value="ECO:0007669"/>
    <property type="project" value="InterPro"/>
</dbReference>
<evidence type="ECO:0000313" key="2">
    <source>
        <dbReference type="EMBL" id="KAJ8428418.1"/>
    </source>
</evidence>
<dbReference type="GO" id="GO:0008270">
    <property type="term" value="F:zinc ion binding"/>
    <property type="evidence" value="ECO:0007669"/>
    <property type="project" value="InterPro"/>
</dbReference>
<feature type="region of interest" description="Disordered" evidence="1">
    <location>
        <begin position="105"/>
        <end position="148"/>
    </location>
</feature>